<dbReference type="PANTHER" id="PTHR47197">
    <property type="entry name" value="PROTEIN NIRF"/>
    <property type="match status" value="1"/>
</dbReference>
<evidence type="ECO:0000313" key="4">
    <source>
        <dbReference type="EMBL" id="KAB6338096.1"/>
    </source>
</evidence>
<evidence type="ECO:0000313" key="5">
    <source>
        <dbReference type="Proteomes" id="UP000435059"/>
    </source>
</evidence>
<dbReference type="InterPro" id="IPR051200">
    <property type="entry name" value="Host-pathogen_enzymatic-act"/>
</dbReference>
<keyword evidence="1" id="KW-0732">Signal</keyword>
<dbReference type="GeneID" id="69481493"/>
<evidence type="ECO:0000313" key="3">
    <source>
        <dbReference type="EMBL" id="KAB6138950.1"/>
    </source>
</evidence>
<dbReference type="SUPFAM" id="SSF51004">
    <property type="entry name" value="C-terminal (heme d1) domain of cytochrome cd1-nitrite reductase"/>
    <property type="match status" value="1"/>
</dbReference>
<dbReference type="InterPro" id="IPR011048">
    <property type="entry name" value="Haem_d1_sf"/>
</dbReference>
<gene>
    <name evidence="3" type="ORF">GA424_09710</name>
    <name evidence="2" type="ORF">GA574_19230</name>
    <name evidence="4" type="ORF">GAZ43_15985</name>
</gene>
<dbReference type="EMBL" id="WDEH01000013">
    <property type="protein sequence ID" value="KAB6138950.1"/>
    <property type="molecule type" value="Genomic_DNA"/>
</dbReference>
<dbReference type="Proteomes" id="UP000435059">
    <property type="component" value="Unassembled WGS sequence"/>
</dbReference>
<dbReference type="EMBL" id="WDCP01000040">
    <property type="protein sequence ID" value="KAB6338096.1"/>
    <property type="molecule type" value="Genomic_DNA"/>
</dbReference>
<sequence>MIVNNIFSRILFGILASCCLLACRGELPVLPSDEIEVGKDPLGGVHIKGMYLLNEGNMGSNKCTLDFYDSTTGKYHRNIYAERNPSVVKELGDVGNDLQIYGDKLYAVINCSNFIEVMDVETAQHLGQIDVVNCRYITFSNGKAYVSSYAGPVGIDPNARPGKVVEVDTTNLAITREVVVGYQPEEMVIKDGKLYVANSGGYRFPDYDRTVSVIDLKTFQVIKTIDVAINLHHMKLDRYGRIYVSSRGDYYGTGSNVFVIDTQTDCVTGSLGIAASEMCLSGDSIYMTSVEWSYVTESNTITYALYDVKQNKMVSRNFITDGTEAEIAIPYGVTVNPETKEIFVTDAKSYVVPGYLYCFSPEGKKRWKVRAGDIPAHFAFTTKTFQ</sequence>
<accession>A0A6A2RRE1</accession>
<proteinExistence type="predicted"/>
<evidence type="ECO:0000313" key="6">
    <source>
        <dbReference type="Proteomes" id="UP000438288"/>
    </source>
</evidence>
<evidence type="ECO:0000313" key="2">
    <source>
        <dbReference type="EMBL" id="KAB6083793.1"/>
    </source>
</evidence>
<feature type="signal peptide" evidence="1">
    <location>
        <begin position="1"/>
        <end position="22"/>
    </location>
</feature>
<keyword evidence="5" id="KW-1185">Reference proteome</keyword>
<dbReference type="AlphaFoldDB" id="A0A6A2RRE1"/>
<dbReference type="Proteomes" id="UP000438288">
    <property type="component" value="Unassembled WGS sequence"/>
</dbReference>
<comment type="caution">
    <text evidence="3">The sequence shown here is derived from an EMBL/GenBank/DDBJ whole genome shotgun (WGS) entry which is preliminary data.</text>
</comment>
<feature type="chain" id="PRO_5044628649" evidence="1">
    <location>
        <begin position="23"/>
        <end position="386"/>
    </location>
</feature>
<reference evidence="5 6" key="1">
    <citation type="journal article" date="2019" name="Nat. Med.">
        <title>A library of human gut bacterial isolates paired with longitudinal multiomics data enables mechanistic microbiome research.</title>
        <authorList>
            <person name="Poyet M."/>
            <person name="Groussin M."/>
            <person name="Gibbons S.M."/>
            <person name="Avila-Pacheco J."/>
            <person name="Jiang X."/>
            <person name="Kearney S.M."/>
            <person name="Perrotta A.R."/>
            <person name="Berdy B."/>
            <person name="Zhao S."/>
            <person name="Lieberman T.D."/>
            <person name="Swanson P.K."/>
            <person name="Smith M."/>
            <person name="Roesemann S."/>
            <person name="Alexander J.E."/>
            <person name="Rich S.A."/>
            <person name="Livny J."/>
            <person name="Vlamakis H."/>
            <person name="Clish C."/>
            <person name="Bullock K."/>
            <person name="Deik A."/>
            <person name="Scott J."/>
            <person name="Pierce K.A."/>
            <person name="Xavier R.J."/>
            <person name="Alm E.J."/>
        </authorList>
    </citation>
    <scope>NUCLEOTIDE SEQUENCE [LARGE SCALE GENOMIC DNA]</scope>
    <source>
        <strain evidence="4 6">BIOML-A16</strain>
        <strain evidence="3 7">BIOML-A62</strain>
        <strain evidence="2 5">BIOML-A74</strain>
    </source>
</reference>
<organism evidence="3 7">
    <name type="scientific">Bacteroides xylanisolvens</name>
    <dbReference type="NCBI Taxonomy" id="371601"/>
    <lineage>
        <taxon>Bacteria</taxon>
        <taxon>Pseudomonadati</taxon>
        <taxon>Bacteroidota</taxon>
        <taxon>Bacteroidia</taxon>
        <taxon>Bacteroidales</taxon>
        <taxon>Bacteroidaceae</taxon>
        <taxon>Bacteroides</taxon>
    </lineage>
</organism>
<evidence type="ECO:0000313" key="7">
    <source>
        <dbReference type="Proteomes" id="UP000487596"/>
    </source>
</evidence>
<dbReference type="RefSeq" id="WP_004313552.1">
    <property type="nucleotide sequence ID" value="NZ_CABKPA010000035.1"/>
</dbReference>
<evidence type="ECO:0000256" key="1">
    <source>
        <dbReference type="SAM" id="SignalP"/>
    </source>
</evidence>
<dbReference type="EMBL" id="WDES01000039">
    <property type="protein sequence ID" value="KAB6083793.1"/>
    <property type="molecule type" value="Genomic_DNA"/>
</dbReference>
<dbReference type="InterPro" id="IPR031815">
    <property type="entry name" value="DUF5074"/>
</dbReference>
<dbReference type="Proteomes" id="UP000487596">
    <property type="component" value="Unassembled WGS sequence"/>
</dbReference>
<dbReference type="Gene3D" id="2.130.10.10">
    <property type="entry name" value="YVTN repeat-like/Quinoprotein amine dehydrogenase"/>
    <property type="match status" value="1"/>
</dbReference>
<dbReference type="PANTHER" id="PTHR47197:SF3">
    <property type="entry name" value="DIHYDRO-HEME D1 DEHYDROGENASE"/>
    <property type="match status" value="1"/>
</dbReference>
<dbReference type="Pfam" id="PF16819">
    <property type="entry name" value="DUF5074"/>
    <property type="match status" value="1"/>
</dbReference>
<protein>
    <submittedName>
        <fullName evidence="3">YncE family protein</fullName>
    </submittedName>
</protein>
<name>A0A6A2RRE1_9BACE</name>
<dbReference type="InterPro" id="IPR015943">
    <property type="entry name" value="WD40/YVTN_repeat-like_dom_sf"/>
</dbReference>